<evidence type="ECO:0000256" key="1">
    <source>
        <dbReference type="SAM" id="Coils"/>
    </source>
</evidence>
<evidence type="ECO:0000313" key="3">
    <source>
        <dbReference type="EMBL" id="KIT14724.1"/>
    </source>
</evidence>
<dbReference type="OrthoDB" id="7909028at2"/>
<proteinExistence type="predicted"/>
<keyword evidence="1" id="KW-0175">Coiled coil</keyword>
<comment type="caution">
    <text evidence="3">The sequence shown here is derived from an EMBL/GenBank/DDBJ whole genome shotgun (WGS) entry which is preliminary data.</text>
</comment>
<dbReference type="STRING" id="935700.jaqu_35680"/>
<organism evidence="3 4">
    <name type="scientific">Jannaschia aquimarina</name>
    <dbReference type="NCBI Taxonomy" id="935700"/>
    <lineage>
        <taxon>Bacteria</taxon>
        <taxon>Pseudomonadati</taxon>
        <taxon>Pseudomonadota</taxon>
        <taxon>Alphaproteobacteria</taxon>
        <taxon>Rhodobacterales</taxon>
        <taxon>Roseobacteraceae</taxon>
        <taxon>Jannaschia</taxon>
    </lineage>
</organism>
<gene>
    <name evidence="3" type="ORF">jaqu_35680</name>
</gene>
<dbReference type="EMBL" id="JYFE01000066">
    <property type="protein sequence ID" value="KIT14724.1"/>
    <property type="molecule type" value="Genomic_DNA"/>
</dbReference>
<sequence>MTLSANRAAKEAGIAKATLLEALKTGRMSASKNDKGHWLIDPAELFRVFPKPGTDTSEKPQPTPQENNSTSVLQVELEAAKRELATANLEREREREQLTGQIEALRQLADEQRADFRQTLAALTDQREGQGTKPRRGYLGRLGRALVGQDA</sequence>
<accession>A0A0D1EAJ7</accession>
<dbReference type="Proteomes" id="UP000032232">
    <property type="component" value="Unassembled WGS sequence"/>
</dbReference>
<dbReference type="AlphaFoldDB" id="A0A0D1EAJ7"/>
<dbReference type="RefSeq" id="WP_043920329.1">
    <property type="nucleotide sequence ID" value="NZ_FZPF01000026.1"/>
</dbReference>
<name>A0A0D1EAJ7_9RHOB</name>
<reference evidence="3 4" key="1">
    <citation type="submission" date="2015-02" db="EMBL/GenBank/DDBJ databases">
        <title>Genome Sequence of Jannaschia aquimarina DSM28248, a member of the Roseobacter clade.</title>
        <authorList>
            <person name="Voget S."/>
            <person name="Daniel R."/>
        </authorList>
    </citation>
    <scope>NUCLEOTIDE SEQUENCE [LARGE SCALE GENOMIC DNA]</scope>
    <source>
        <strain evidence="3 4">GSW-M26</strain>
    </source>
</reference>
<dbReference type="PATRIC" id="fig|935700.4.peg.3676"/>
<evidence type="ECO:0000256" key="2">
    <source>
        <dbReference type="SAM" id="MobiDB-lite"/>
    </source>
</evidence>
<protein>
    <submittedName>
        <fullName evidence="3">Uncharacterized protein</fullName>
    </submittedName>
</protein>
<feature type="coiled-coil region" evidence="1">
    <location>
        <begin position="70"/>
        <end position="115"/>
    </location>
</feature>
<evidence type="ECO:0000313" key="4">
    <source>
        <dbReference type="Proteomes" id="UP000032232"/>
    </source>
</evidence>
<keyword evidence="4" id="KW-1185">Reference proteome</keyword>
<feature type="region of interest" description="Disordered" evidence="2">
    <location>
        <begin position="48"/>
        <end position="70"/>
    </location>
</feature>